<dbReference type="GO" id="GO:0044826">
    <property type="term" value="P:viral genome integration into host DNA"/>
    <property type="evidence" value="ECO:0007669"/>
    <property type="project" value="UniProtKB-KW"/>
</dbReference>
<dbReference type="Pfam" id="PF00589">
    <property type="entry name" value="Phage_integrase"/>
    <property type="match status" value="1"/>
</dbReference>
<keyword evidence="4" id="KW-0378">Hydrolase</keyword>
<name>A0A2H4J2U1_9CAUD</name>
<dbReference type="GO" id="GO:0075713">
    <property type="term" value="P:establishment of integrated proviral latency"/>
    <property type="evidence" value="ECO:0007669"/>
    <property type="project" value="UniProtKB-KW"/>
</dbReference>
<evidence type="ECO:0000256" key="7">
    <source>
        <dbReference type="ARBA" id="ARBA00023172"/>
    </source>
</evidence>
<dbReference type="InterPro" id="IPR013762">
    <property type="entry name" value="Integrase-like_cat_sf"/>
</dbReference>
<dbReference type="EMBL" id="MF417890">
    <property type="protein sequence ID" value="ASN69422.1"/>
    <property type="molecule type" value="Genomic_DNA"/>
</dbReference>
<dbReference type="CDD" id="cd01189">
    <property type="entry name" value="INT_ICEBs1_C_like"/>
    <property type="match status" value="1"/>
</dbReference>
<dbReference type="InterPro" id="IPR028259">
    <property type="entry name" value="AP2-like_int_N"/>
</dbReference>
<dbReference type="InterPro" id="IPR010998">
    <property type="entry name" value="Integrase_recombinase_N"/>
</dbReference>
<dbReference type="PANTHER" id="PTHR30349">
    <property type="entry name" value="PHAGE INTEGRASE-RELATED"/>
    <property type="match status" value="1"/>
</dbReference>
<dbReference type="InterPro" id="IPR050090">
    <property type="entry name" value="Tyrosine_recombinase_XerCD"/>
</dbReference>
<keyword evidence="7" id="KW-0233">DNA recombination</keyword>
<evidence type="ECO:0000259" key="10">
    <source>
        <dbReference type="PROSITE" id="PS51898"/>
    </source>
</evidence>
<proteinExistence type="inferred from homology"/>
<feature type="domain" description="Tyr recombinase" evidence="10">
    <location>
        <begin position="169"/>
        <end position="341"/>
    </location>
</feature>
<evidence type="ECO:0000313" key="12">
    <source>
        <dbReference type="EMBL" id="ASN69422.1"/>
    </source>
</evidence>
<evidence type="ECO:0000256" key="3">
    <source>
        <dbReference type="ARBA" id="ARBA00022679"/>
    </source>
</evidence>
<keyword evidence="5" id="KW-0229">DNA integration</keyword>
<evidence type="ECO:0000259" key="11">
    <source>
        <dbReference type="PROSITE" id="PS51900"/>
    </source>
</evidence>
<dbReference type="GO" id="GO:0015074">
    <property type="term" value="P:DNA integration"/>
    <property type="evidence" value="ECO:0007669"/>
    <property type="project" value="UniProtKB-KW"/>
</dbReference>
<dbReference type="Gene3D" id="1.10.443.10">
    <property type="entry name" value="Intergrase catalytic core"/>
    <property type="match status" value="1"/>
</dbReference>
<comment type="similarity">
    <text evidence="1">Belongs to the 'phage' integrase family.</text>
</comment>
<protein>
    <recommendedName>
        <fullName evidence="2">Integrase</fullName>
    </recommendedName>
</protein>
<dbReference type="InterPro" id="IPR002104">
    <property type="entry name" value="Integrase_catalytic"/>
</dbReference>
<dbReference type="GO" id="GO:0006310">
    <property type="term" value="P:DNA recombination"/>
    <property type="evidence" value="ECO:0007669"/>
    <property type="project" value="UniProtKB-KW"/>
</dbReference>
<evidence type="ECO:0000256" key="4">
    <source>
        <dbReference type="ARBA" id="ARBA00022801"/>
    </source>
</evidence>
<evidence type="ECO:0000256" key="8">
    <source>
        <dbReference type="ARBA" id="ARBA00023195"/>
    </source>
</evidence>
<organism evidence="12">
    <name type="scientific">uncultured Caudovirales phage</name>
    <dbReference type="NCBI Taxonomy" id="2100421"/>
    <lineage>
        <taxon>Viruses</taxon>
        <taxon>Duplodnaviria</taxon>
        <taxon>Heunggongvirae</taxon>
        <taxon>Uroviricota</taxon>
        <taxon>Caudoviricetes</taxon>
        <taxon>Peduoviridae</taxon>
        <taxon>Maltschvirus</taxon>
        <taxon>Maltschvirus maltsch</taxon>
    </lineage>
</organism>
<dbReference type="Pfam" id="PF14657">
    <property type="entry name" value="Arm-DNA-bind_4"/>
    <property type="match status" value="1"/>
</dbReference>
<accession>A0A2H4J2U1</accession>
<evidence type="ECO:0000256" key="6">
    <source>
        <dbReference type="ARBA" id="ARBA00023125"/>
    </source>
</evidence>
<keyword evidence="8" id="KW-1160">Virus entry into host cell</keyword>
<evidence type="ECO:0000256" key="2">
    <source>
        <dbReference type="ARBA" id="ARBA00016082"/>
    </source>
</evidence>
<keyword evidence="8" id="KW-1179">Viral genome integration</keyword>
<sequence length="348" mass="40722">MATFTVTKRKNKTSTTWQYDVKDPSFKSGKKRKSGFKTKAEATLAAQQLIRDLEDGNKIEDNKRFEDYYRDWLIANGKNKLSEKQQYWYEHALNLFLTHFGEDILIKNITRNEYQKFISNYANGRTSETVRKVHLYISSCIKDAIYDGYLKKDPTYKMNYKGTKLPKKESVKFLTILEYEQLRKYFKRKDDKSTLVLYILLITGARFSEVNRMTYKDLYYKPGLIHLPGTKTENADREIEISDTDLSYIKKAISKQPQKINGDLFGLSQTAISKVFKKAKNEFNIKDEITPYSLRHTHASYLISKGISIEYISKRLGHASIAITLDVYTHLLDEHKKEQGQRVRELFS</sequence>
<dbReference type="PANTHER" id="PTHR30349:SF64">
    <property type="entry name" value="PROPHAGE INTEGRASE INTD-RELATED"/>
    <property type="match status" value="1"/>
</dbReference>
<dbReference type="PROSITE" id="PS51898">
    <property type="entry name" value="TYR_RECOMBINASE"/>
    <property type="match status" value="1"/>
</dbReference>
<evidence type="ECO:0000256" key="1">
    <source>
        <dbReference type="ARBA" id="ARBA00008857"/>
    </source>
</evidence>
<feature type="domain" description="Core-binding (CB)" evidence="11">
    <location>
        <begin position="56"/>
        <end position="145"/>
    </location>
</feature>
<dbReference type="GO" id="GO:0016787">
    <property type="term" value="F:hydrolase activity"/>
    <property type="evidence" value="ECO:0007669"/>
    <property type="project" value="UniProtKB-KW"/>
</dbReference>
<keyword evidence="6 9" id="KW-0238">DNA-binding</keyword>
<dbReference type="PROSITE" id="PS51900">
    <property type="entry name" value="CB"/>
    <property type="match status" value="1"/>
</dbReference>
<dbReference type="InterPro" id="IPR044068">
    <property type="entry name" value="CB"/>
</dbReference>
<dbReference type="GO" id="GO:0016740">
    <property type="term" value="F:transferase activity"/>
    <property type="evidence" value="ECO:0007669"/>
    <property type="project" value="UniProtKB-KW"/>
</dbReference>
<dbReference type="SUPFAM" id="SSF56349">
    <property type="entry name" value="DNA breaking-rejoining enzymes"/>
    <property type="match status" value="1"/>
</dbReference>
<gene>
    <name evidence="12" type="ORF">7F15_28</name>
</gene>
<dbReference type="Gene3D" id="1.10.150.130">
    <property type="match status" value="1"/>
</dbReference>
<evidence type="ECO:0000256" key="9">
    <source>
        <dbReference type="PROSITE-ProRule" id="PRU01248"/>
    </source>
</evidence>
<dbReference type="GO" id="GO:0003677">
    <property type="term" value="F:DNA binding"/>
    <property type="evidence" value="ECO:0007669"/>
    <property type="project" value="UniProtKB-UniRule"/>
</dbReference>
<evidence type="ECO:0000256" key="5">
    <source>
        <dbReference type="ARBA" id="ARBA00022908"/>
    </source>
</evidence>
<keyword evidence="3" id="KW-0808">Transferase</keyword>
<reference evidence="12" key="1">
    <citation type="submission" date="2017-06" db="EMBL/GenBank/DDBJ databases">
        <title>Novel phages from South African skin metaviromes.</title>
        <authorList>
            <person name="van Zyl L.J."/>
            <person name="Abrahams Y."/>
            <person name="Stander E.A."/>
            <person name="Kirby B.M."/>
            <person name="Clavaud C."/>
            <person name="Farcet C."/>
            <person name="Breton L."/>
            <person name="Trindade M.I."/>
        </authorList>
    </citation>
    <scope>NUCLEOTIDE SEQUENCE</scope>
</reference>
<dbReference type="InterPro" id="IPR011010">
    <property type="entry name" value="DNA_brk_join_enz"/>
</dbReference>